<feature type="region of interest" description="Disordered" evidence="1">
    <location>
        <begin position="913"/>
        <end position="937"/>
    </location>
</feature>
<feature type="compositionally biased region" description="Basic and acidic residues" evidence="1">
    <location>
        <begin position="923"/>
        <end position="934"/>
    </location>
</feature>
<evidence type="ECO:0000256" key="1">
    <source>
        <dbReference type="SAM" id="MobiDB-lite"/>
    </source>
</evidence>
<evidence type="ECO:0000313" key="3">
    <source>
        <dbReference type="Proteomes" id="UP001295684"/>
    </source>
</evidence>
<name>A0AAD1UGR3_EUPCR</name>
<organism evidence="2 3">
    <name type="scientific">Euplotes crassus</name>
    <dbReference type="NCBI Taxonomy" id="5936"/>
    <lineage>
        <taxon>Eukaryota</taxon>
        <taxon>Sar</taxon>
        <taxon>Alveolata</taxon>
        <taxon>Ciliophora</taxon>
        <taxon>Intramacronucleata</taxon>
        <taxon>Spirotrichea</taxon>
        <taxon>Hypotrichia</taxon>
        <taxon>Euplotida</taxon>
        <taxon>Euplotidae</taxon>
        <taxon>Moneuplotes</taxon>
    </lineage>
</organism>
<proteinExistence type="predicted"/>
<feature type="region of interest" description="Disordered" evidence="1">
    <location>
        <begin position="1156"/>
        <end position="1183"/>
    </location>
</feature>
<accession>A0AAD1UGR3</accession>
<gene>
    <name evidence="2" type="ORF">ECRASSUSDP1_LOCUS7803</name>
</gene>
<dbReference type="Proteomes" id="UP001295684">
    <property type="component" value="Unassembled WGS sequence"/>
</dbReference>
<evidence type="ECO:0000313" key="2">
    <source>
        <dbReference type="EMBL" id="CAI2366530.1"/>
    </source>
</evidence>
<keyword evidence="3" id="KW-1185">Reference proteome</keyword>
<dbReference type="EMBL" id="CAMPGE010007615">
    <property type="protein sequence ID" value="CAI2366530.1"/>
    <property type="molecule type" value="Genomic_DNA"/>
</dbReference>
<sequence>MEGSNQEFCLKSIKDSNFSISNLQKVAINSLSNISDMSKEIKGGNDSSLDNLAQELFCDDSNSNQYSSSKKKNQNLLPMKNESLALEYIEEAQINQDFSEYSGLADFIDKTLTKSNKNIKQAIAGRPDKENVGNNNSISFIEFADEFQKCKNVNMIFRKLNKAFSMKINKDCLKISESLLEIQDTMKNLESYSQKYQEMKNIISLNDLKSLMSCLTKKIPTLSSLVNTCACRIKEIENAGDTAFEEFQQKCMKINKDINLESSLIPKEMYPVHSGLETLDEAGCKFKNPLIDDSKMLWKYENENKVIKLYYKRALANIKKELSEILTSDRSFHKVSSKVNRSDSVHINPAFGENSGRLNAHSQNSFTGQENILEIEAERDTMNINPLNLHNYQPFNNRNENSGTTGGNDDPPLKFTTLLRKSEEMKISAETIKRLHKLKELVLKYEKITMNDMTIKQKALETNKEVNFNQTFSQDSVSQAIQSFFGQSEVKDNFDFLKESSFTQTKDIDIGFPKELEVLKEIKEEIKEESLRRKQEKKLNDKNCEFDKENCNFSQISEIKDACNEVRLNKTSPEPEMYLNTEEQNEIDVKYLTYVEEMHEKINSKQFYGLEPEVNGSPSEIYSENRLHSSSSEKMESARKIEDPEGNLFVITEAAGGQTVQIPHLNLGRIIKKQKRKMYPFNINTNGELIEVTNKESSLDTFNDEDAMIIYDEKDQEDAKSLDLDNEDPKHSNLFNSSFFSDLSSVHKVKNNDEAQIQIERDFEDFLKTDNERSRMHLDEEESHMNNHNSFLDQELNIDSVHFDHSNITKNTGLIKIQGCANKNMVESSLGIFDDETGRFCDEKEKSSQKDQETSEKDSSKFCNVKLSNFVTYGDSLESRKLQEKSSSKSILASQKYHNNYVQSQCKTEESITQSALEAPQKVTRDPTFGKEDNDSQCPSAVVENYEEFEKSIMEKHICQYTEEEESKIRNKSVVIPRSSILLKNKKNVKKCKEDKERTIKNNSVSPSRIMLNSNLKLTQAGTENEGPKDQIKYKSLKNYNKGRINFKSSKILTGDNSMNCLNESLNKRTSKLVKHKKKDSISNIDLNIKKENSRKSLQNGAKPSINIQKVKIMKSNLNQDFKMKGRKLNLRFKDFSKNEQNRAKLKTRADPSKNLKVNKTVPHKPYSGQKVQSKPIGKENKSFKSGINQISCEEVKPFSNSSIPVPQKCEKKVSSNLFQVNKRRFPK</sequence>
<protein>
    <submittedName>
        <fullName evidence="2">Uncharacterized protein</fullName>
    </submittedName>
</protein>
<dbReference type="AlphaFoldDB" id="A0AAD1UGR3"/>
<comment type="caution">
    <text evidence="2">The sequence shown here is derived from an EMBL/GenBank/DDBJ whole genome shotgun (WGS) entry which is preliminary data.</text>
</comment>
<reference evidence="2" key="1">
    <citation type="submission" date="2023-07" db="EMBL/GenBank/DDBJ databases">
        <authorList>
            <consortium name="AG Swart"/>
            <person name="Singh M."/>
            <person name="Singh A."/>
            <person name="Seah K."/>
            <person name="Emmerich C."/>
        </authorList>
    </citation>
    <scope>NUCLEOTIDE SEQUENCE</scope>
    <source>
        <strain evidence="2">DP1</strain>
    </source>
</reference>